<accession>A0ACC0B2V6</accession>
<reference evidence="2" key="1">
    <citation type="journal article" date="2023" name="Nat. Plants">
        <title>Single-cell RNA sequencing provides a high-resolution roadmap for understanding the multicellular compartmentation of specialized metabolism.</title>
        <authorList>
            <person name="Sun S."/>
            <person name="Shen X."/>
            <person name="Li Y."/>
            <person name="Li Y."/>
            <person name="Wang S."/>
            <person name="Li R."/>
            <person name="Zhang H."/>
            <person name="Shen G."/>
            <person name="Guo B."/>
            <person name="Wei J."/>
            <person name="Xu J."/>
            <person name="St-Pierre B."/>
            <person name="Chen S."/>
            <person name="Sun C."/>
        </authorList>
    </citation>
    <scope>NUCLEOTIDE SEQUENCE [LARGE SCALE GENOMIC DNA]</scope>
</reference>
<evidence type="ECO:0000313" key="1">
    <source>
        <dbReference type="EMBL" id="KAI5666979.1"/>
    </source>
</evidence>
<gene>
    <name evidence="1" type="ORF">M9H77_16832</name>
</gene>
<comment type="caution">
    <text evidence="1">The sequence shown here is derived from an EMBL/GenBank/DDBJ whole genome shotgun (WGS) entry which is preliminary data.</text>
</comment>
<organism evidence="1 2">
    <name type="scientific">Catharanthus roseus</name>
    <name type="common">Madagascar periwinkle</name>
    <name type="synonym">Vinca rosea</name>
    <dbReference type="NCBI Taxonomy" id="4058"/>
    <lineage>
        <taxon>Eukaryota</taxon>
        <taxon>Viridiplantae</taxon>
        <taxon>Streptophyta</taxon>
        <taxon>Embryophyta</taxon>
        <taxon>Tracheophyta</taxon>
        <taxon>Spermatophyta</taxon>
        <taxon>Magnoliopsida</taxon>
        <taxon>eudicotyledons</taxon>
        <taxon>Gunneridae</taxon>
        <taxon>Pentapetalae</taxon>
        <taxon>asterids</taxon>
        <taxon>lamiids</taxon>
        <taxon>Gentianales</taxon>
        <taxon>Apocynaceae</taxon>
        <taxon>Rauvolfioideae</taxon>
        <taxon>Vinceae</taxon>
        <taxon>Catharanthinae</taxon>
        <taxon>Catharanthus</taxon>
    </lineage>
</organism>
<protein>
    <submittedName>
        <fullName evidence="1">Uncharacterized protein</fullName>
    </submittedName>
</protein>
<sequence>MKEKRPSYSKIKSLKTFILARGMLRKSVVRFLQDDSKSFLFKTGRPILGIGRPQLRVLVNKPVEKAIAGTGTGGRFSWLTCTEFKSGNNSWAIFYLKYSKSKKVKEKKDEGVEKRGKSCYMREKIDPKMVEATENENDN</sequence>
<keyword evidence="2" id="KW-1185">Reference proteome</keyword>
<proteinExistence type="predicted"/>
<dbReference type="EMBL" id="CM044704">
    <property type="protein sequence ID" value="KAI5666979.1"/>
    <property type="molecule type" value="Genomic_DNA"/>
</dbReference>
<evidence type="ECO:0000313" key="2">
    <source>
        <dbReference type="Proteomes" id="UP001060085"/>
    </source>
</evidence>
<dbReference type="Proteomes" id="UP001060085">
    <property type="component" value="Linkage Group LG04"/>
</dbReference>
<name>A0ACC0B2V6_CATRO</name>